<dbReference type="OMA" id="KMEYFLG"/>
<dbReference type="AlphaFoldDB" id="A0A8B8I9T7"/>
<evidence type="ECO:0000313" key="2">
    <source>
        <dbReference type="RefSeq" id="XP_026493062.2"/>
    </source>
</evidence>
<sequence length="539" mass="62394">MLAGFQVVPWYNIQEWQEVYEKIYAQTTTLSSKQKALDHLLIWKARCPSLPSGIESTLTLLEVHVQDLNKNNEICTDHLLRLAYSSALMRFVNHMLDKETAKGLTLYQAAKNSGIPDWIIELRHDTAHSDRLPPLDLLREATLTSIQWLQQNYWDKHKQCINNLVIGKLQDGGYLQNKISVLINFCISLSICSHSKCNIKFISEIKDATIRESLINDAKDLFDESVDFTNLKLISIHFLIETMNSKTKKLLNNDLVSNYVNRILMADDSLFLSLELHSLLDNYNLDCSKSLCKQYVQCFEGLLNFLHTNDLIQDFVLELIKYTNSDENINRRRKLASQWVSVILKALKKNQLFMEKVYETETKHVSLKDKKEINSLFYHWFPNKKRSLLLDLRKPVPKNLTNIIFIQPIISTYNPNLTYFIKDLLYLVQPRLPVSIIRKICKLAEVVATPEKFSAVPPKIYTVEDLKVTADANVSTITINDDEMLEVNTTNENCIEEECYQKYGIWQSSSKNYSWSTCAIGQLPWQVNQPEELIEISNK</sequence>
<dbReference type="RefSeq" id="XP_026493062.2">
    <property type="nucleotide sequence ID" value="XM_026637277.2"/>
</dbReference>
<organism evidence="1 2">
    <name type="scientific">Vanessa tameamea</name>
    <name type="common">Kamehameha butterfly</name>
    <dbReference type="NCBI Taxonomy" id="334116"/>
    <lineage>
        <taxon>Eukaryota</taxon>
        <taxon>Metazoa</taxon>
        <taxon>Ecdysozoa</taxon>
        <taxon>Arthropoda</taxon>
        <taxon>Hexapoda</taxon>
        <taxon>Insecta</taxon>
        <taxon>Pterygota</taxon>
        <taxon>Neoptera</taxon>
        <taxon>Endopterygota</taxon>
        <taxon>Lepidoptera</taxon>
        <taxon>Glossata</taxon>
        <taxon>Ditrysia</taxon>
        <taxon>Papilionoidea</taxon>
        <taxon>Nymphalidae</taxon>
        <taxon>Nymphalinae</taxon>
        <taxon>Vanessa</taxon>
    </lineage>
</organism>
<dbReference type="Proteomes" id="UP001652626">
    <property type="component" value="Chromosome 14"/>
</dbReference>
<dbReference type="OrthoDB" id="10263222at2759"/>
<dbReference type="GO" id="GO:0030687">
    <property type="term" value="C:preribosome, large subunit precursor"/>
    <property type="evidence" value="ECO:0007669"/>
    <property type="project" value="TreeGrafter"/>
</dbReference>
<dbReference type="Pfam" id="PF04031">
    <property type="entry name" value="Las1"/>
    <property type="match status" value="1"/>
</dbReference>
<proteinExistence type="predicted"/>
<dbReference type="PANTHER" id="PTHR15002">
    <property type="entry name" value="RIBOSOMAL BIOGENESIS PROTEIN LAS1L"/>
    <property type="match status" value="1"/>
</dbReference>
<dbReference type="GO" id="GO:0090730">
    <property type="term" value="C:Las1 complex"/>
    <property type="evidence" value="ECO:0007669"/>
    <property type="project" value="InterPro"/>
</dbReference>
<evidence type="ECO:0000313" key="1">
    <source>
        <dbReference type="Proteomes" id="UP001652626"/>
    </source>
</evidence>
<dbReference type="GO" id="GO:0000470">
    <property type="term" value="P:maturation of LSU-rRNA"/>
    <property type="evidence" value="ECO:0007669"/>
    <property type="project" value="TreeGrafter"/>
</dbReference>
<name>A0A8B8I9T7_VANTA</name>
<gene>
    <name evidence="2" type="primary">LOC113398513</name>
</gene>
<dbReference type="GO" id="GO:0004519">
    <property type="term" value="F:endonuclease activity"/>
    <property type="evidence" value="ECO:0007669"/>
    <property type="project" value="InterPro"/>
</dbReference>
<dbReference type="GeneID" id="113398513"/>
<accession>A0A8B8I9T7</accession>
<protein>
    <submittedName>
        <fullName evidence="2">Uncharacterized protein LOC113398513</fullName>
    </submittedName>
</protein>
<reference evidence="2" key="1">
    <citation type="submission" date="2025-08" db="UniProtKB">
        <authorList>
            <consortium name="RefSeq"/>
        </authorList>
    </citation>
    <scope>IDENTIFICATION</scope>
    <source>
        <tissue evidence="2">Whole body</tissue>
    </source>
</reference>
<dbReference type="GO" id="GO:0000460">
    <property type="term" value="P:maturation of 5.8S rRNA"/>
    <property type="evidence" value="ECO:0007669"/>
    <property type="project" value="TreeGrafter"/>
</dbReference>
<keyword evidence="1" id="KW-1185">Reference proteome</keyword>
<dbReference type="InterPro" id="IPR007174">
    <property type="entry name" value="Las1"/>
</dbReference>
<dbReference type="PANTHER" id="PTHR15002:SF0">
    <property type="entry name" value="RIBOSOMAL BIOGENESIS PROTEIN LAS1L"/>
    <property type="match status" value="1"/>
</dbReference>